<sequence length="259" mass="29408">MESWRKVWDLQFDDNQRSSGSLYIDWDSSNFTDAHLKFFTGPMVRTEFFMPVLPWSPEISHGPFNHWTHYVDALISAREHRDMHYMFGITSLPRTIGTGVEGSEMQLIASLRSKLLELAPHQSDAFQPKLTYPENSSRTITEDGPYVFVGWDVSPIEPVGLVDDLLHYFHATSSLSAMLSEDSIELVVWHDEKAMMVREQLLAPLTYYNFSRATMLVITVLISAATSVLPLSTVLRSTFAFGGASSVAVMKYRPVPLHW</sequence>
<evidence type="ECO:0000313" key="1">
    <source>
        <dbReference type="EMBL" id="KAK4182742.1"/>
    </source>
</evidence>
<evidence type="ECO:0000313" key="2">
    <source>
        <dbReference type="Proteomes" id="UP001302126"/>
    </source>
</evidence>
<accession>A0AAN6WLY3</accession>
<protein>
    <submittedName>
        <fullName evidence="1">Uncharacterized protein</fullName>
    </submittedName>
</protein>
<dbReference type="EMBL" id="MU864616">
    <property type="protein sequence ID" value="KAK4182742.1"/>
    <property type="molecule type" value="Genomic_DNA"/>
</dbReference>
<comment type="caution">
    <text evidence="1">The sequence shown here is derived from an EMBL/GenBank/DDBJ whole genome shotgun (WGS) entry which is preliminary data.</text>
</comment>
<dbReference type="Proteomes" id="UP001302126">
    <property type="component" value="Unassembled WGS sequence"/>
</dbReference>
<proteinExistence type="predicted"/>
<dbReference type="AlphaFoldDB" id="A0AAN6WLY3"/>
<organism evidence="1 2">
    <name type="scientific">Podospora australis</name>
    <dbReference type="NCBI Taxonomy" id="1536484"/>
    <lineage>
        <taxon>Eukaryota</taxon>
        <taxon>Fungi</taxon>
        <taxon>Dikarya</taxon>
        <taxon>Ascomycota</taxon>
        <taxon>Pezizomycotina</taxon>
        <taxon>Sordariomycetes</taxon>
        <taxon>Sordariomycetidae</taxon>
        <taxon>Sordariales</taxon>
        <taxon>Podosporaceae</taxon>
        <taxon>Podospora</taxon>
    </lineage>
</organism>
<reference evidence="1" key="2">
    <citation type="submission" date="2023-05" db="EMBL/GenBank/DDBJ databases">
        <authorList>
            <consortium name="Lawrence Berkeley National Laboratory"/>
            <person name="Steindorff A."/>
            <person name="Hensen N."/>
            <person name="Bonometti L."/>
            <person name="Westerberg I."/>
            <person name="Brannstrom I.O."/>
            <person name="Guillou S."/>
            <person name="Cros-Aarteil S."/>
            <person name="Calhoun S."/>
            <person name="Haridas S."/>
            <person name="Kuo A."/>
            <person name="Mondo S."/>
            <person name="Pangilinan J."/>
            <person name="Riley R."/>
            <person name="Labutti K."/>
            <person name="Andreopoulos B."/>
            <person name="Lipzen A."/>
            <person name="Chen C."/>
            <person name="Yanf M."/>
            <person name="Daum C."/>
            <person name="Ng V."/>
            <person name="Clum A."/>
            <person name="Ohm R."/>
            <person name="Martin F."/>
            <person name="Silar P."/>
            <person name="Natvig D."/>
            <person name="Lalanne C."/>
            <person name="Gautier V."/>
            <person name="Ament-Velasquez S.L."/>
            <person name="Kruys A."/>
            <person name="Hutchinson M.I."/>
            <person name="Powell A.J."/>
            <person name="Barry K."/>
            <person name="Miller A.N."/>
            <person name="Grigoriev I.V."/>
            <person name="Debuchy R."/>
            <person name="Gladieux P."/>
            <person name="Thoren M.H."/>
            <person name="Johannesson H."/>
        </authorList>
    </citation>
    <scope>NUCLEOTIDE SEQUENCE</scope>
    <source>
        <strain evidence="1">PSN309</strain>
    </source>
</reference>
<gene>
    <name evidence="1" type="ORF">QBC35DRAFT_456985</name>
</gene>
<reference evidence="1" key="1">
    <citation type="journal article" date="2023" name="Mol. Phylogenet. Evol.">
        <title>Genome-scale phylogeny and comparative genomics of the fungal order Sordariales.</title>
        <authorList>
            <person name="Hensen N."/>
            <person name="Bonometti L."/>
            <person name="Westerberg I."/>
            <person name="Brannstrom I.O."/>
            <person name="Guillou S."/>
            <person name="Cros-Aarteil S."/>
            <person name="Calhoun S."/>
            <person name="Haridas S."/>
            <person name="Kuo A."/>
            <person name="Mondo S."/>
            <person name="Pangilinan J."/>
            <person name="Riley R."/>
            <person name="LaButti K."/>
            <person name="Andreopoulos B."/>
            <person name="Lipzen A."/>
            <person name="Chen C."/>
            <person name="Yan M."/>
            <person name="Daum C."/>
            <person name="Ng V."/>
            <person name="Clum A."/>
            <person name="Steindorff A."/>
            <person name="Ohm R.A."/>
            <person name="Martin F."/>
            <person name="Silar P."/>
            <person name="Natvig D.O."/>
            <person name="Lalanne C."/>
            <person name="Gautier V."/>
            <person name="Ament-Velasquez S.L."/>
            <person name="Kruys A."/>
            <person name="Hutchinson M.I."/>
            <person name="Powell A.J."/>
            <person name="Barry K."/>
            <person name="Miller A.N."/>
            <person name="Grigoriev I.V."/>
            <person name="Debuchy R."/>
            <person name="Gladieux P."/>
            <person name="Hiltunen Thoren M."/>
            <person name="Johannesson H."/>
        </authorList>
    </citation>
    <scope>NUCLEOTIDE SEQUENCE</scope>
    <source>
        <strain evidence="1">PSN309</strain>
    </source>
</reference>
<keyword evidence="2" id="KW-1185">Reference proteome</keyword>
<name>A0AAN6WLY3_9PEZI</name>